<evidence type="ECO:0000256" key="1">
    <source>
        <dbReference type="SAM" id="MobiDB-lite"/>
    </source>
</evidence>
<feature type="region of interest" description="Disordered" evidence="1">
    <location>
        <begin position="1"/>
        <end position="20"/>
    </location>
</feature>
<dbReference type="EMBL" id="JAWDGP010007404">
    <property type="protein sequence ID" value="KAK3720707.1"/>
    <property type="molecule type" value="Genomic_DNA"/>
</dbReference>
<accession>A0AAE1CNM7</accession>
<evidence type="ECO:0000313" key="3">
    <source>
        <dbReference type="Proteomes" id="UP001283361"/>
    </source>
</evidence>
<sequence length="103" mass="12151">MRRARNEHGDSERLDMKEGGEDRICVGRGGRRIRRRCREREGGEETEIRVKRRKACNASSLLFRIGSERSSLDEEPLSRQQQPNEGNHVASCLRQPYCFQRYW</sequence>
<evidence type="ECO:0000313" key="2">
    <source>
        <dbReference type="EMBL" id="KAK3720707.1"/>
    </source>
</evidence>
<gene>
    <name evidence="2" type="ORF">RRG08_057178</name>
</gene>
<keyword evidence="3" id="KW-1185">Reference proteome</keyword>
<reference evidence="2" key="1">
    <citation type="journal article" date="2023" name="G3 (Bethesda)">
        <title>A reference genome for the long-term kleptoplast-retaining sea slug Elysia crispata morphotype clarki.</title>
        <authorList>
            <person name="Eastman K.E."/>
            <person name="Pendleton A.L."/>
            <person name="Shaikh M.A."/>
            <person name="Suttiyut T."/>
            <person name="Ogas R."/>
            <person name="Tomko P."/>
            <person name="Gavelis G."/>
            <person name="Widhalm J.R."/>
            <person name="Wisecaver J.H."/>
        </authorList>
    </citation>
    <scope>NUCLEOTIDE SEQUENCE</scope>
    <source>
        <strain evidence="2">ECLA1</strain>
    </source>
</reference>
<protein>
    <submittedName>
        <fullName evidence="2">Uncharacterized protein</fullName>
    </submittedName>
</protein>
<dbReference type="AlphaFoldDB" id="A0AAE1CNM7"/>
<comment type="caution">
    <text evidence="2">The sequence shown here is derived from an EMBL/GenBank/DDBJ whole genome shotgun (WGS) entry which is preliminary data.</text>
</comment>
<name>A0AAE1CNM7_9GAST</name>
<organism evidence="2 3">
    <name type="scientific">Elysia crispata</name>
    <name type="common">lettuce slug</name>
    <dbReference type="NCBI Taxonomy" id="231223"/>
    <lineage>
        <taxon>Eukaryota</taxon>
        <taxon>Metazoa</taxon>
        <taxon>Spiralia</taxon>
        <taxon>Lophotrochozoa</taxon>
        <taxon>Mollusca</taxon>
        <taxon>Gastropoda</taxon>
        <taxon>Heterobranchia</taxon>
        <taxon>Euthyneura</taxon>
        <taxon>Panpulmonata</taxon>
        <taxon>Sacoglossa</taxon>
        <taxon>Placobranchoidea</taxon>
        <taxon>Plakobranchidae</taxon>
        <taxon>Elysia</taxon>
    </lineage>
</organism>
<proteinExistence type="predicted"/>
<dbReference type="Proteomes" id="UP001283361">
    <property type="component" value="Unassembled WGS sequence"/>
</dbReference>